<proteinExistence type="predicted"/>
<feature type="non-terminal residue" evidence="1">
    <location>
        <position position="69"/>
    </location>
</feature>
<gene>
    <name evidence="1" type="primary">ORF13149</name>
</gene>
<organism evidence="1">
    <name type="scientific">Arion vulgaris</name>
    <dbReference type="NCBI Taxonomy" id="1028688"/>
    <lineage>
        <taxon>Eukaryota</taxon>
        <taxon>Metazoa</taxon>
        <taxon>Spiralia</taxon>
        <taxon>Lophotrochozoa</taxon>
        <taxon>Mollusca</taxon>
        <taxon>Gastropoda</taxon>
        <taxon>Heterobranchia</taxon>
        <taxon>Euthyneura</taxon>
        <taxon>Panpulmonata</taxon>
        <taxon>Eupulmonata</taxon>
        <taxon>Stylommatophora</taxon>
        <taxon>Helicina</taxon>
        <taxon>Arionoidea</taxon>
        <taxon>Arionidae</taxon>
        <taxon>Arion</taxon>
    </lineage>
</organism>
<name>A0A0B6Y4T3_9EUPU</name>
<dbReference type="AlphaFoldDB" id="A0A0B6Y4T3"/>
<feature type="non-terminal residue" evidence="1">
    <location>
        <position position="1"/>
    </location>
</feature>
<reference evidence="1" key="1">
    <citation type="submission" date="2014-12" db="EMBL/GenBank/DDBJ databases">
        <title>Insight into the proteome of Arion vulgaris.</title>
        <authorList>
            <person name="Aradska J."/>
            <person name="Bulat T."/>
            <person name="Smidak R."/>
            <person name="Sarate P."/>
            <person name="Gangsoo J."/>
            <person name="Sialana F."/>
            <person name="Bilban M."/>
            <person name="Lubec G."/>
        </authorList>
    </citation>
    <scope>NUCLEOTIDE SEQUENCE</scope>
    <source>
        <tissue evidence="1">Skin</tissue>
    </source>
</reference>
<evidence type="ECO:0000313" key="1">
    <source>
        <dbReference type="EMBL" id="CEK51332.1"/>
    </source>
</evidence>
<sequence>HKEKIYIRLEVKHWIRDLYKLKISQTTCTQYQQPEQTLEHVLQDCTLLWELRSSRWPHPVKLKTKLWGN</sequence>
<dbReference type="EMBL" id="HACG01004467">
    <property type="protein sequence ID" value="CEK51332.1"/>
    <property type="molecule type" value="Transcribed_RNA"/>
</dbReference>
<accession>A0A0B6Y4T3</accession>
<protein>
    <submittedName>
        <fullName evidence="1">Uncharacterized protein</fullName>
    </submittedName>
</protein>